<keyword evidence="5" id="KW-1185">Reference proteome</keyword>
<dbReference type="Gene3D" id="1.10.246.20">
    <property type="entry name" value="Coactivator CBP, KIX domain"/>
    <property type="match status" value="1"/>
</dbReference>
<dbReference type="Pfam" id="PF16987">
    <property type="entry name" value="KIX_2"/>
    <property type="match status" value="1"/>
</dbReference>
<protein>
    <recommendedName>
        <fullName evidence="3">Mediator complex subunit 15 KIX domain-containing protein</fullName>
    </recommendedName>
</protein>
<dbReference type="InterPro" id="IPR036529">
    <property type="entry name" value="KIX_dom_sf"/>
</dbReference>
<evidence type="ECO:0000256" key="1">
    <source>
        <dbReference type="ARBA" id="ARBA00004123"/>
    </source>
</evidence>
<dbReference type="InterPro" id="IPR036546">
    <property type="entry name" value="MED15_KIX"/>
</dbReference>
<feature type="non-terminal residue" evidence="4">
    <location>
        <position position="117"/>
    </location>
</feature>
<gene>
    <name evidence="4" type="ORF">LPJ64_005617</name>
</gene>
<evidence type="ECO:0000259" key="3">
    <source>
        <dbReference type="Pfam" id="PF16987"/>
    </source>
</evidence>
<feature type="domain" description="Mediator complex subunit 15 KIX" evidence="3">
    <location>
        <begin position="13"/>
        <end position="85"/>
    </location>
</feature>
<dbReference type="GO" id="GO:0003712">
    <property type="term" value="F:transcription coregulator activity"/>
    <property type="evidence" value="ECO:0007669"/>
    <property type="project" value="InterPro"/>
</dbReference>
<dbReference type="AlphaFoldDB" id="A0A9W8CG86"/>
<sequence>MNNQPNLGALNANDWRLVITEQARTQNLQNITANIIQSFSPQHKANAMKVMLQYEAHAFANSQSSQEYIAVLRDRVAEFEQSLKALAPSNHAAGVMAAGVNNQQQPAASGIPMLNNA</sequence>
<comment type="subcellular location">
    <subcellularLocation>
        <location evidence="1">Nucleus</location>
    </subcellularLocation>
</comment>
<evidence type="ECO:0000313" key="4">
    <source>
        <dbReference type="EMBL" id="KAJ1642553.1"/>
    </source>
</evidence>
<reference evidence="4" key="1">
    <citation type="submission" date="2022-07" db="EMBL/GenBank/DDBJ databases">
        <title>Phylogenomic reconstructions and comparative analyses of Kickxellomycotina fungi.</title>
        <authorList>
            <person name="Reynolds N.K."/>
            <person name="Stajich J.E."/>
            <person name="Barry K."/>
            <person name="Grigoriev I.V."/>
            <person name="Crous P."/>
            <person name="Smith M.E."/>
        </authorList>
    </citation>
    <scope>NUCLEOTIDE SEQUENCE</scope>
    <source>
        <strain evidence="4">NBRC 105413</strain>
    </source>
</reference>
<accession>A0A9W8CG86</accession>
<proteinExistence type="predicted"/>
<name>A0A9W8CG86_9FUNG</name>
<evidence type="ECO:0000313" key="5">
    <source>
        <dbReference type="Proteomes" id="UP001145021"/>
    </source>
</evidence>
<dbReference type="GO" id="GO:0006355">
    <property type="term" value="P:regulation of DNA-templated transcription"/>
    <property type="evidence" value="ECO:0007669"/>
    <property type="project" value="InterPro"/>
</dbReference>
<comment type="caution">
    <text evidence="4">The sequence shown here is derived from an EMBL/GenBank/DDBJ whole genome shotgun (WGS) entry which is preliminary data.</text>
</comment>
<organism evidence="4 5">
    <name type="scientific">Coemansia asiatica</name>
    <dbReference type="NCBI Taxonomy" id="1052880"/>
    <lineage>
        <taxon>Eukaryota</taxon>
        <taxon>Fungi</taxon>
        <taxon>Fungi incertae sedis</taxon>
        <taxon>Zoopagomycota</taxon>
        <taxon>Kickxellomycotina</taxon>
        <taxon>Kickxellomycetes</taxon>
        <taxon>Kickxellales</taxon>
        <taxon>Kickxellaceae</taxon>
        <taxon>Coemansia</taxon>
    </lineage>
</organism>
<dbReference type="Proteomes" id="UP001145021">
    <property type="component" value="Unassembled WGS sequence"/>
</dbReference>
<keyword evidence="2" id="KW-0539">Nucleus</keyword>
<evidence type="ECO:0000256" key="2">
    <source>
        <dbReference type="ARBA" id="ARBA00023242"/>
    </source>
</evidence>
<dbReference type="EMBL" id="JANBOH010000380">
    <property type="protein sequence ID" value="KAJ1642553.1"/>
    <property type="molecule type" value="Genomic_DNA"/>
</dbReference>
<dbReference type="GO" id="GO:0005634">
    <property type="term" value="C:nucleus"/>
    <property type="evidence" value="ECO:0007669"/>
    <property type="project" value="UniProtKB-SubCell"/>
</dbReference>